<comment type="caution">
    <text evidence="1">The sequence shown here is derived from an EMBL/GenBank/DDBJ whole genome shotgun (WGS) entry which is preliminary data.</text>
</comment>
<evidence type="ECO:0000313" key="2">
    <source>
        <dbReference type="Proteomes" id="UP001597180"/>
    </source>
</evidence>
<dbReference type="Pfam" id="PF13315">
    <property type="entry name" value="DUF4085"/>
    <property type="match status" value="1"/>
</dbReference>
<protein>
    <submittedName>
        <fullName evidence="1">DUF4085 domain-containing protein</fullName>
    </submittedName>
</protein>
<evidence type="ECO:0000313" key="1">
    <source>
        <dbReference type="EMBL" id="MFD1220721.1"/>
    </source>
</evidence>
<dbReference type="Proteomes" id="UP001597180">
    <property type="component" value="Unassembled WGS sequence"/>
</dbReference>
<proteinExistence type="predicted"/>
<reference evidence="2" key="1">
    <citation type="journal article" date="2019" name="Int. J. Syst. Evol. Microbiol.">
        <title>The Global Catalogue of Microorganisms (GCM) 10K type strain sequencing project: providing services to taxonomists for standard genome sequencing and annotation.</title>
        <authorList>
            <consortium name="The Broad Institute Genomics Platform"/>
            <consortium name="The Broad Institute Genome Sequencing Center for Infectious Disease"/>
            <person name="Wu L."/>
            <person name="Ma J."/>
        </authorList>
    </citation>
    <scope>NUCLEOTIDE SEQUENCE [LARGE SCALE GENOMIC DNA]</scope>
    <source>
        <strain evidence="2">CCUG 53270</strain>
    </source>
</reference>
<accession>A0ABW3ULJ6</accession>
<sequence length="218" mass="25803">MKFFTKEWYEEAQIRSFLTFYETKEEWEDNIAWYESEGLDFKEICKNNLEYKRADLLKYLPAFFHPYIQDGTLNSQFPSEELRKMADQWRSEYDERTKANGMTYRSYYDSIKSSLPESVIQMFEKSLHDARVTSIEMPLKDIFTLTLDCRGGYHYLTDVKLTFTGVEKLQPKNLSLGSIWLYDEVYLTKTGFELHVLLDGPLMEFTISAENVTIDVIL</sequence>
<keyword evidence="2" id="KW-1185">Reference proteome</keyword>
<organism evidence="1 2">
    <name type="scientific">Paenibacillus vulneris</name>
    <dbReference type="NCBI Taxonomy" id="1133364"/>
    <lineage>
        <taxon>Bacteria</taxon>
        <taxon>Bacillati</taxon>
        <taxon>Bacillota</taxon>
        <taxon>Bacilli</taxon>
        <taxon>Bacillales</taxon>
        <taxon>Paenibacillaceae</taxon>
        <taxon>Paenibacillus</taxon>
    </lineage>
</organism>
<dbReference type="EMBL" id="JBHTLU010000013">
    <property type="protein sequence ID" value="MFD1220721.1"/>
    <property type="molecule type" value="Genomic_DNA"/>
</dbReference>
<name>A0ABW3ULJ6_9BACL</name>
<dbReference type="InterPro" id="IPR025144">
    <property type="entry name" value="DUF4085"/>
</dbReference>
<gene>
    <name evidence="1" type="ORF">ACFQ4B_11355</name>
</gene>
<dbReference type="RefSeq" id="WP_345587290.1">
    <property type="nucleotide sequence ID" value="NZ_BAABJG010000006.1"/>
</dbReference>